<proteinExistence type="predicted"/>
<reference evidence="2" key="1">
    <citation type="submission" date="2020-05" db="EMBL/GenBank/DDBJ databases">
        <authorList>
            <person name="Chiriac C."/>
            <person name="Salcher M."/>
            <person name="Ghai R."/>
            <person name="Kavagutti S V."/>
        </authorList>
    </citation>
    <scope>NUCLEOTIDE SEQUENCE</scope>
</reference>
<dbReference type="EMBL" id="LR796901">
    <property type="protein sequence ID" value="CAB4173423.1"/>
    <property type="molecule type" value="Genomic_DNA"/>
</dbReference>
<dbReference type="EMBL" id="LR797330">
    <property type="protein sequence ID" value="CAB4203249.1"/>
    <property type="molecule type" value="Genomic_DNA"/>
</dbReference>
<evidence type="ECO:0000313" key="3">
    <source>
        <dbReference type="EMBL" id="CAB4203249.1"/>
    </source>
</evidence>
<gene>
    <name evidence="2" type="ORF">UFOVP1111_53</name>
    <name evidence="3" type="ORF">UFOVP1380_5</name>
    <name evidence="1" type="ORF">UFOVP943_5</name>
</gene>
<dbReference type="Gene3D" id="1.10.10.60">
    <property type="entry name" value="Homeodomain-like"/>
    <property type="match status" value="1"/>
</dbReference>
<dbReference type="SUPFAM" id="SSF46689">
    <property type="entry name" value="Homeodomain-like"/>
    <property type="match status" value="1"/>
</dbReference>
<evidence type="ECO:0000313" key="1">
    <source>
        <dbReference type="EMBL" id="CAB4173423.1"/>
    </source>
</evidence>
<sequence length="80" mass="9250">MATQPKQHKYAAVNLLNTFTAGTNEQEMADMLGISRSCVVRWRTINKTLYEYQADMYAIRLGFHPAEIWHNWLDDAMSIA</sequence>
<dbReference type="EMBL" id="LR797058">
    <property type="protein sequence ID" value="CAB4184334.1"/>
    <property type="molecule type" value="Genomic_DNA"/>
</dbReference>
<evidence type="ECO:0000313" key="2">
    <source>
        <dbReference type="EMBL" id="CAB4184334.1"/>
    </source>
</evidence>
<name>A0A6J5QXJ0_9CAUD</name>
<dbReference type="InterPro" id="IPR009057">
    <property type="entry name" value="Homeodomain-like_sf"/>
</dbReference>
<accession>A0A6J5QXJ0</accession>
<organism evidence="2">
    <name type="scientific">uncultured Caudovirales phage</name>
    <dbReference type="NCBI Taxonomy" id="2100421"/>
    <lineage>
        <taxon>Viruses</taxon>
        <taxon>Duplodnaviria</taxon>
        <taxon>Heunggongvirae</taxon>
        <taxon>Uroviricota</taxon>
        <taxon>Caudoviricetes</taxon>
        <taxon>Peduoviridae</taxon>
        <taxon>Maltschvirus</taxon>
        <taxon>Maltschvirus maltsch</taxon>
    </lineage>
</organism>
<protein>
    <submittedName>
        <fullName evidence="2">Uncharacterized protein</fullName>
    </submittedName>
</protein>